<evidence type="ECO:0000313" key="2">
    <source>
        <dbReference type="EMBL" id="KNY25942.1"/>
    </source>
</evidence>
<dbReference type="AlphaFoldDB" id="A0A0L6JKN6"/>
<proteinExistence type="inferred from homology"/>
<dbReference type="EMBL" id="LGTC01000001">
    <property type="protein sequence ID" value="KNY25942.1"/>
    <property type="molecule type" value="Genomic_DNA"/>
</dbReference>
<evidence type="ECO:0000256" key="1">
    <source>
        <dbReference type="ARBA" id="ARBA00006479"/>
    </source>
</evidence>
<dbReference type="Proteomes" id="UP000036923">
    <property type="component" value="Unassembled WGS sequence"/>
</dbReference>
<dbReference type="OrthoDB" id="9810372at2"/>
<dbReference type="EC" id="2.7.1.2" evidence="2"/>
<keyword evidence="3" id="KW-1185">Reference proteome</keyword>
<accession>A0A0L6JKN6</accession>
<sequence>MKYFVGVELGVKNILVGVVDKYGKLIRKESVPTLKERPYTEIVEDIAKLITEVLDKEDIDIRSVKYIGVGCPGTPDAKNGIIVRNYTLNFHNTPIRAELEKYINLPVYIENDANCAALAESVAGAAEDIDFSVTVRIGTGIGGGIIISNKVYSGFNYAGAELGHMVVSFDGLKCTCGRNGCWESYASATALMNQASEAAAKCPESLINKLVENDYGKLTENIIFEAARKGDITAKEVINKYLFYLSEGLVNIVNILQPEVIVIAGQIAKEGEYFLKPLKEMVNSKVYCQQVRQTGITLAQTGSAAVIIGAAMLGVYKNMALHSNVLI</sequence>
<keyword evidence="2" id="KW-0418">Kinase</keyword>
<comment type="caution">
    <text evidence="2">The sequence shown here is derived from an EMBL/GenBank/DDBJ whole genome shotgun (WGS) entry which is preliminary data.</text>
</comment>
<dbReference type="eggNOG" id="COG1940">
    <property type="taxonomic scope" value="Bacteria"/>
</dbReference>
<dbReference type="InterPro" id="IPR049874">
    <property type="entry name" value="ROK_cs"/>
</dbReference>
<gene>
    <name evidence="2" type="ORF">Bccel_1202</name>
</gene>
<dbReference type="PATRIC" id="fig|398512.5.peg.1245"/>
<dbReference type="RefSeq" id="WP_036944192.1">
    <property type="nucleotide sequence ID" value="NZ_JQKC01000026.1"/>
</dbReference>
<dbReference type="SUPFAM" id="SSF53067">
    <property type="entry name" value="Actin-like ATPase domain"/>
    <property type="match status" value="1"/>
</dbReference>
<dbReference type="GO" id="GO:0004340">
    <property type="term" value="F:glucokinase activity"/>
    <property type="evidence" value="ECO:0007669"/>
    <property type="project" value="UniProtKB-EC"/>
</dbReference>
<dbReference type="InterPro" id="IPR043129">
    <property type="entry name" value="ATPase_NBD"/>
</dbReference>
<reference evidence="3" key="1">
    <citation type="submission" date="2015-07" db="EMBL/GenBank/DDBJ databases">
        <title>Near-Complete Genome Sequence of the Cellulolytic Bacterium Bacteroides (Pseudobacteroides) cellulosolvens ATCC 35603.</title>
        <authorList>
            <person name="Dassa B."/>
            <person name="Utturkar S.M."/>
            <person name="Klingeman D.M."/>
            <person name="Hurt R.A."/>
            <person name="Keller M."/>
            <person name="Xu J."/>
            <person name="Reddy Y.H.K."/>
            <person name="Borovok I."/>
            <person name="Grinberg I.R."/>
            <person name="Lamed R."/>
            <person name="Zhivin O."/>
            <person name="Bayer E.A."/>
            <person name="Brown S.D."/>
        </authorList>
    </citation>
    <scope>NUCLEOTIDE SEQUENCE [LARGE SCALE GENOMIC DNA]</scope>
    <source>
        <strain evidence="3">DSM 2933</strain>
    </source>
</reference>
<dbReference type="InterPro" id="IPR000600">
    <property type="entry name" value="ROK"/>
</dbReference>
<comment type="similarity">
    <text evidence="1">Belongs to the ROK (NagC/XylR) family.</text>
</comment>
<organism evidence="2 3">
    <name type="scientific">Pseudobacteroides cellulosolvens ATCC 35603 = DSM 2933</name>
    <dbReference type="NCBI Taxonomy" id="398512"/>
    <lineage>
        <taxon>Bacteria</taxon>
        <taxon>Bacillati</taxon>
        <taxon>Bacillota</taxon>
        <taxon>Clostridia</taxon>
        <taxon>Eubacteriales</taxon>
        <taxon>Oscillospiraceae</taxon>
        <taxon>Pseudobacteroides</taxon>
    </lineage>
</organism>
<name>A0A0L6JKN6_9FIRM</name>
<protein>
    <submittedName>
        <fullName evidence="2">Glucokinase</fullName>
        <ecNumber evidence="2">2.7.1.2</ecNumber>
    </submittedName>
</protein>
<dbReference type="PANTHER" id="PTHR18964:SF149">
    <property type="entry name" value="BIFUNCTIONAL UDP-N-ACETYLGLUCOSAMINE 2-EPIMERASE_N-ACETYLMANNOSAMINE KINASE"/>
    <property type="match status" value="1"/>
</dbReference>
<dbReference type="Gene3D" id="3.30.420.40">
    <property type="match status" value="2"/>
</dbReference>
<dbReference type="STRING" id="398512.Bccel_1202"/>
<dbReference type="PANTHER" id="PTHR18964">
    <property type="entry name" value="ROK (REPRESSOR, ORF, KINASE) FAMILY"/>
    <property type="match status" value="1"/>
</dbReference>
<dbReference type="PROSITE" id="PS01125">
    <property type="entry name" value="ROK"/>
    <property type="match status" value="1"/>
</dbReference>
<dbReference type="Pfam" id="PF00480">
    <property type="entry name" value="ROK"/>
    <property type="match status" value="1"/>
</dbReference>
<keyword evidence="2" id="KW-0808">Transferase</keyword>
<evidence type="ECO:0000313" key="3">
    <source>
        <dbReference type="Proteomes" id="UP000036923"/>
    </source>
</evidence>